<gene>
    <name evidence="2" type="ORF">SAMN06265221_10666</name>
</gene>
<dbReference type="OrthoDB" id="7871801at2"/>
<protein>
    <submittedName>
        <fullName evidence="2">Uncharacterized protein</fullName>
    </submittedName>
</protein>
<accession>A0A521D3U9</accession>
<feature type="transmembrane region" description="Helical" evidence="1">
    <location>
        <begin position="48"/>
        <end position="69"/>
    </location>
</feature>
<keyword evidence="3" id="KW-1185">Reference proteome</keyword>
<keyword evidence="1" id="KW-1133">Transmembrane helix</keyword>
<sequence length="86" mass="9820">MRPRSRRLFLGRTAYRRRRMIEATRLVPVIFALLVLLPPIWLPARFSFAAGTIWLACGWSLTILATALLHRAIGWSEDAPEDDDDA</sequence>
<evidence type="ECO:0000313" key="2">
    <source>
        <dbReference type="EMBL" id="SMO66339.1"/>
    </source>
</evidence>
<keyword evidence="1" id="KW-0812">Transmembrane</keyword>
<keyword evidence="1" id="KW-0472">Membrane</keyword>
<dbReference type="EMBL" id="FXTK01000006">
    <property type="protein sequence ID" value="SMO66339.1"/>
    <property type="molecule type" value="Genomic_DNA"/>
</dbReference>
<dbReference type="AlphaFoldDB" id="A0A521D3U9"/>
<dbReference type="Proteomes" id="UP000319014">
    <property type="component" value="Unassembled WGS sequence"/>
</dbReference>
<feature type="transmembrane region" description="Helical" evidence="1">
    <location>
        <begin position="21"/>
        <end position="42"/>
    </location>
</feature>
<proteinExistence type="predicted"/>
<evidence type="ECO:0000256" key="1">
    <source>
        <dbReference type="SAM" id="Phobius"/>
    </source>
</evidence>
<reference evidence="2 3" key="1">
    <citation type="submission" date="2017-05" db="EMBL/GenBank/DDBJ databases">
        <authorList>
            <person name="Varghese N."/>
            <person name="Submissions S."/>
        </authorList>
    </citation>
    <scope>NUCLEOTIDE SEQUENCE [LARGE SCALE GENOMIC DNA]</scope>
    <source>
        <strain evidence="2 3">DSM 100094</strain>
    </source>
</reference>
<evidence type="ECO:0000313" key="3">
    <source>
        <dbReference type="Proteomes" id="UP000319014"/>
    </source>
</evidence>
<organism evidence="2 3">
    <name type="scientific">Paracoccus laeviglucosivorans</name>
    <dbReference type="NCBI Taxonomy" id="1197861"/>
    <lineage>
        <taxon>Bacteria</taxon>
        <taxon>Pseudomonadati</taxon>
        <taxon>Pseudomonadota</taxon>
        <taxon>Alphaproteobacteria</taxon>
        <taxon>Rhodobacterales</taxon>
        <taxon>Paracoccaceae</taxon>
        <taxon>Paracoccus</taxon>
    </lineage>
</organism>
<dbReference type="RefSeq" id="WP_142662924.1">
    <property type="nucleotide sequence ID" value="NZ_FXTK01000006.1"/>
</dbReference>
<name>A0A521D3U9_9RHOB</name>